<dbReference type="AlphaFoldDB" id="A0A8S8XGI2"/>
<evidence type="ECO:0000256" key="2">
    <source>
        <dbReference type="ARBA" id="ARBA00023136"/>
    </source>
</evidence>
<dbReference type="GO" id="GO:0009279">
    <property type="term" value="C:cell outer membrane"/>
    <property type="evidence" value="ECO:0007669"/>
    <property type="project" value="UniProtKB-SubCell"/>
</dbReference>
<keyword evidence="2 4" id="KW-0472">Membrane</keyword>
<accession>A0A8S8XGI2</accession>
<evidence type="ECO:0000259" key="6">
    <source>
        <dbReference type="Pfam" id="PF00593"/>
    </source>
</evidence>
<comment type="similarity">
    <text evidence="4">Belongs to the TonB-dependent receptor family.</text>
</comment>
<evidence type="ECO:0000256" key="4">
    <source>
        <dbReference type="RuleBase" id="RU003357"/>
    </source>
</evidence>
<dbReference type="EMBL" id="BOPV01000001">
    <property type="protein sequence ID" value="GIL41664.1"/>
    <property type="molecule type" value="Genomic_DNA"/>
</dbReference>
<dbReference type="Proteomes" id="UP000681075">
    <property type="component" value="Unassembled WGS sequence"/>
</dbReference>
<name>A0A8S8XGI2_9PROT</name>
<proteinExistence type="inferred from homology"/>
<dbReference type="RefSeq" id="WP_420245250.1">
    <property type="nucleotide sequence ID" value="NZ_BOPV01000001.1"/>
</dbReference>
<organism evidence="8 9">
    <name type="scientific">Roseiterribacter gracilis</name>
    <dbReference type="NCBI Taxonomy" id="2812848"/>
    <lineage>
        <taxon>Bacteria</taxon>
        <taxon>Pseudomonadati</taxon>
        <taxon>Pseudomonadota</taxon>
        <taxon>Alphaproteobacteria</taxon>
        <taxon>Rhodospirillales</taxon>
        <taxon>Roseiterribacteraceae</taxon>
        <taxon>Roseiterribacter</taxon>
    </lineage>
</organism>
<evidence type="ECO:0000256" key="3">
    <source>
        <dbReference type="ARBA" id="ARBA00023237"/>
    </source>
</evidence>
<gene>
    <name evidence="8" type="primary">btuB_6</name>
    <name evidence="8" type="ORF">TMPK1_39010</name>
</gene>
<dbReference type="Gene3D" id="2.40.170.20">
    <property type="entry name" value="TonB-dependent receptor, beta-barrel domain"/>
    <property type="match status" value="1"/>
</dbReference>
<dbReference type="PANTHER" id="PTHR47234">
    <property type="match status" value="1"/>
</dbReference>
<dbReference type="InterPro" id="IPR000531">
    <property type="entry name" value="Beta-barrel_TonB"/>
</dbReference>
<feature type="domain" description="TonB-dependent receptor plug" evidence="7">
    <location>
        <begin position="50"/>
        <end position="169"/>
    </location>
</feature>
<dbReference type="Pfam" id="PF00593">
    <property type="entry name" value="TonB_dep_Rec_b-barrel"/>
    <property type="match status" value="1"/>
</dbReference>
<feature type="signal peptide" evidence="5">
    <location>
        <begin position="1"/>
        <end position="28"/>
    </location>
</feature>
<dbReference type="PANTHER" id="PTHR47234:SF2">
    <property type="entry name" value="TONB-DEPENDENT RECEPTOR"/>
    <property type="match status" value="1"/>
</dbReference>
<evidence type="ECO:0000256" key="1">
    <source>
        <dbReference type="ARBA" id="ARBA00004442"/>
    </source>
</evidence>
<protein>
    <submittedName>
        <fullName evidence="8">TonB-dependent receptor</fullName>
    </submittedName>
</protein>
<comment type="caution">
    <text evidence="8">The sequence shown here is derived from an EMBL/GenBank/DDBJ whole genome shotgun (WGS) entry which is preliminary data.</text>
</comment>
<dbReference type="SUPFAM" id="SSF56935">
    <property type="entry name" value="Porins"/>
    <property type="match status" value="1"/>
</dbReference>
<keyword evidence="5" id="KW-0732">Signal</keyword>
<evidence type="ECO:0000313" key="8">
    <source>
        <dbReference type="EMBL" id="GIL41664.1"/>
    </source>
</evidence>
<keyword evidence="3" id="KW-0998">Cell outer membrane</keyword>
<reference evidence="8" key="1">
    <citation type="submission" date="2021-02" db="EMBL/GenBank/DDBJ databases">
        <title>Genome sequence of Rhodospirillales sp. strain TMPK1 isolated from soil.</title>
        <authorList>
            <person name="Nakai R."/>
            <person name="Kusada H."/>
            <person name="Tamaki H."/>
        </authorList>
    </citation>
    <scope>NUCLEOTIDE SEQUENCE</scope>
    <source>
        <strain evidence="8">TMPK1</strain>
    </source>
</reference>
<evidence type="ECO:0000256" key="5">
    <source>
        <dbReference type="SAM" id="SignalP"/>
    </source>
</evidence>
<sequence length="997" mass="106792">MRKTTGRTLFAACSAVALTCGFAGDAFAQAAATQTEEIVVTGSRIRRSNLETPAPVQAVTAAEIERKGITNIADAINELPIAGMPQAPRGDQGDSATGRNYLNLFNLGTQRTLVLVNGRRYISSNPPSATGTPGNQVDLNTIPTGFIDRIEVVEAGGAAVYGTDAVAGVVNIILKKRFTGVDLDFQYGISDRDDYPTRRERGTIGFDFADGRGNFAVSAEHAWTGSLTAMSRDWSAAGLTTVSNPRNTSNTDGIPAQITVPDHRFIEFSVGGVPFRAPAPLPNFILTMPNPNGSGTVPALFGPGGQLIPYNIGTYYQPAFSSGGDGYRLADVTSLVTGVRRTNVSSIGSYDIADNVRLSGEFSYSSTRAKEPVNQGIFNTALLTGNNGPIRMTTANPFLSDQARTILNNQGASTFFLSRASMDLVPDGSAVSAGTEIYRGVLALDGDFRAFDRDFYWNVSANHAYGSGYFRSYGVNANRFNLAVDAVRAPNGQIVCNSTLQNPTSTNPDIAGCQPLNLFGAGSPSQAARDYVSALFERSYTNHQFNYLGSIGGDVVTLPGGKVKFVTGLEYRKDSAAFTPNANAANGIGRDIAIASVKGDYDTKEIYGETVVPILGGNFTLPFVQALEFSGSGRYVDHSIAGTDNAWSLGAKWKVTEDFSLRGTRSNTFRTPSLVELFLPASSSLTSGIDPCDARNINAGANPGQRTANCQALFRSLGLPSNFSLTSLGQNASVVNSINSGNPKLKNEHSTSWSAGFVAQPRWVPGLTFTADWVRFNVQDAIVTFDLATILRTCYDSPAGAASCSNFTRDSQAQLATARTGYVNAGFIKYYGQNFVLDYQVPLDKIFAGDPGRLGVTLSLNHTQSLATSVTGFSYDAVHGDNVVSGSGSGAQAPKWGGKIDVRYDWGPVGVNWTTRYVSSAVFDRTYTIENRDILGVDEYWQHDVAMHWEFRPGMTARFGVSNLADAKPPYPISYVTNALYYDVIGRSYFAGLNLKF</sequence>
<evidence type="ECO:0000313" key="9">
    <source>
        <dbReference type="Proteomes" id="UP000681075"/>
    </source>
</evidence>
<evidence type="ECO:0000259" key="7">
    <source>
        <dbReference type="Pfam" id="PF07715"/>
    </source>
</evidence>
<keyword evidence="9" id="KW-1185">Reference proteome</keyword>
<comment type="subcellular location">
    <subcellularLocation>
        <location evidence="1 4">Cell outer membrane</location>
    </subcellularLocation>
</comment>
<dbReference type="InterPro" id="IPR037066">
    <property type="entry name" value="Plug_dom_sf"/>
</dbReference>
<dbReference type="Gene3D" id="2.170.130.10">
    <property type="entry name" value="TonB-dependent receptor, plug domain"/>
    <property type="match status" value="1"/>
</dbReference>
<dbReference type="InterPro" id="IPR036942">
    <property type="entry name" value="Beta-barrel_TonB_sf"/>
</dbReference>
<dbReference type="InterPro" id="IPR012910">
    <property type="entry name" value="Plug_dom"/>
</dbReference>
<keyword evidence="8" id="KW-0675">Receptor</keyword>
<dbReference type="Pfam" id="PF07715">
    <property type="entry name" value="Plug"/>
    <property type="match status" value="1"/>
</dbReference>
<feature type="chain" id="PRO_5035922244" evidence="5">
    <location>
        <begin position="29"/>
        <end position="997"/>
    </location>
</feature>
<keyword evidence="4" id="KW-0798">TonB box</keyword>
<feature type="domain" description="TonB-dependent receptor-like beta-barrel" evidence="6">
    <location>
        <begin position="440"/>
        <end position="964"/>
    </location>
</feature>